<protein>
    <submittedName>
        <fullName evidence="1">N-acetyltransferase</fullName>
    </submittedName>
</protein>
<evidence type="ECO:0000313" key="1">
    <source>
        <dbReference type="EMBL" id="RLQ97460.1"/>
    </source>
</evidence>
<keyword evidence="1" id="KW-0808">Transferase</keyword>
<accession>A0A3L7K3Q6</accession>
<reference evidence="1 2" key="1">
    <citation type="submission" date="2018-10" db="EMBL/GenBank/DDBJ databases">
        <title>Falsibacillus sp. genome draft.</title>
        <authorList>
            <person name="Shi S."/>
        </authorList>
    </citation>
    <scope>NUCLEOTIDE SEQUENCE [LARGE SCALE GENOMIC DNA]</scope>
    <source>
        <strain evidence="1 2">GY 10110</strain>
    </source>
</reference>
<comment type="caution">
    <text evidence="1">The sequence shown here is derived from an EMBL/GenBank/DDBJ whole genome shotgun (WGS) entry which is preliminary data.</text>
</comment>
<evidence type="ECO:0000313" key="2">
    <source>
        <dbReference type="Proteomes" id="UP000276770"/>
    </source>
</evidence>
<dbReference type="OrthoDB" id="511027at2"/>
<dbReference type="RefSeq" id="WP_121679410.1">
    <property type="nucleotide sequence ID" value="NZ_RCVZ01000002.1"/>
</dbReference>
<dbReference type="EMBL" id="RCVZ01000002">
    <property type="protein sequence ID" value="RLQ97460.1"/>
    <property type="molecule type" value="Genomic_DNA"/>
</dbReference>
<dbReference type="InterPro" id="IPR016181">
    <property type="entry name" value="Acyl_CoA_acyltransferase"/>
</dbReference>
<keyword evidence="2" id="KW-1185">Reference proteome</keyword>
<gene>
    <name evidence="1" type="ORF">D9X91_04730</name>
</gene>
<dbReference type="AlphaFoldDB" id="A0A3L7K3Q6"/>
<proteinExistence type="predicted"/>
<organism evidence="1 2">
    <name type="scientific">Falsibacillus albus</name>
    <dbReference type="NCBI Taxonomy" id="2478915"/>
    <lineage>
        <taxon>Bacteria</taxon>
        <taxon>Bacillati</taxon>
        <taxon>Bacillota</taxon>
        <taxon>Bacilli</taxon>
        <taxon>Bacillales</taxon>
        <taxon>Bacillaceae</taxon>
        <taxon>Falsibacillus</taxon>
    </lineage>
</organism>
<sequence>MDHLKVKIDSNLKDFFNILNGLPDYIAIEEMTGCDPCIDQIKTGLMNLIDTGMKLNLKRISAAIQQTSVHYLELAQILKDLGFQPHASKVVVYRDLKKVQSNKDYKWESLSKGVLTEGDFKKFWERCMSGSANAPSTLTMDEHLQSVKSELGEAWEDACNLISLNGCPIGISIPHIEPGTADEGRLFYFGILPEERGKGHSSPIHYQSLNKLKQIGASYYIGSTHESNIKMQKVFLRNGCEIKGKIESFYYYFPK</sequence>
<dbReference type="Gene3D" id="3.40.630.30">
    <property type="match status" value="1"/>
</dbReference>
<name>A0A3L7K3Q6_9BACI</name>
<dbReference type="GO" id="GO:0016740">
    <property type="term" value="F:transferase activity"/>
    <property type="evidence" value="ECO:0007669"/>
    <property type="project" value="UniProtKB-KW"/>
</dbReference>
<dbReference type="Proteomes" id="UP000276770">
    <property type="component" value="Unassembled WGS sequence"/>
</dbReference>
<dbReference type="SUPFAM" id="SSF55729">
    <property type="entry name" value="Acyl-CoA N-acyltransferases (Nat)"/>
    <property type="match status" value="1"/>
</dbReference>